<feature type="transmembrane region" description="Helical" evidence="1">
    <location>
        <begin position="578"/>
        <end position="597"/>
    </location>
</feature>
<comment type="caution">
    <text evidence="3">The sequence shown here is derived from an EMBL/GenBank/DDBJ whole genome shotgun (WGS) entry which is preliminary data.</text>
</comment>
<organism evidence="3 4">
    <name type="scientific">Symbiodinium pilosum</name>
    <name type="common">Dinoflagellate</name>
    <dbReference type="NCBI Taxonomy" id="2952"/>
    <lineage>
        <taxon>Eukaryota</taxon>
        <taxon>Sar</taxon>
        <taxon>Alveolata</taxon>
        <taxon>Dinophyceae</taxon>
        <taxon>Suessiales</taxon>
        <taxon>Symbiodiniaceae</taxon>
        <taxon>Symbiodinium</taxon>
    </lineage>
</organism>
<reference evidence="3" key="1">
    <citation type="submission" date="2021-02" db="EMBL/GenBank/DDBJ databases">
        <authorList>
            <person name="Dougan E. K."/>
            <person name="Rhodes N."/>
            <person name="Thang M."/>
            <person name="Chan C."/>
        </authorList>
    </citation>
    <scope>NUCLEOTIDE SEQUENCE</scope>
</reference>
<dbReference type="Gene3D" id="1.20.58.390">
    <property type="entry name" value="Neurotransmitter-gated ion-channel transmembrane domain"/>
    <property type="match status" value="1"/>
</dbReference>
<dbReference type="GO" id="GO:0016020">
    <property type="term" value="C:membrane"/>
    <property type="evidence" value="ECO:0007669"/>
    <property type="project" value="InterPro"/>
</dbReference>
<dbReference type="OrthoDB" id="416096at2759"/>
<evidence type="ECO:0000313" key="4">
    <source>
        <dbReference type="Proteomes" id="UP000649617"/>
    </source>
</evidence>
<dbReference type="EMBL" id="CAJNIZ010043415">
    <property type="protein sequence ID" value="CAE7659704.1"/>
    <property type="molecule type" value="Genomic_DNA"/>
</dbReference>
<dbReference type="Pfam" id="PF13225">
    <property type="entry name" value="D27-like_C"/>
    <property type="match status" value="1"/>
</dbReference>
<feature type="transmembrane region" description="Helical" evidence="1">
    <location>
        <begin position="514"/>
        <end position="536"/>
    </location>
</feature>
<dbReference type="PANTHER" id="PTHR33591:SF4">
    <property type="entry name" value="OS08G0114100 PROTEIN"/>
    <property type="match status" value="1"/>
</dbReference>
<sequence>MALAPAFNVQAAPGLMPVQRLAVLQHLQHSVSIQEGRLFCSSAAFIALVALPRIRQRRMTATKASRRASAQQGVETRKQLEAFLEAQRQAPPENDPLGGPLVPYNDGPLDLFCIAIFRQVMCGVAGWQSPLAFWGPKAYDGMLEVAHAQQWGKSLQETEDSAMSVIDGLLPEEGKARFRSALQADKFGTELNAWITAAFFPFMVGKCEVEPRTAEDMQQIPPGESWNCAVKIEKCRWLERSGCVGMCAGLCKRPMQRMFGEVLGMPLSMEPNLEDLSCVMVFGKDPEPWDQAAEKCLVVGIIVVRSTGELDDAAAGRDEQQEFALAVIRPASRGESQVASWGVSKAVETSQAVERALWQAAIVFCFQHFQQWPDEACAAMEPRIWKVLEGKSSNIIKWNGTSIFLLEGFKMYQLKDFPFDRHVIRLQNLDFVWRSYKDDDDFFDSMKIVWLQVESKSNLPEWNPAGPVIEPLQKAADGDPQASQISVNWDDDDDESDFANKFQIDLRIERAHKFYVRQIFFVTYLITVASCSPLFMGPEDMGDRLSVYGGGLLTLVAFKYGVMDHLPSVPYSTFTDSFLLWQLITITLCTFESLIAYRLKSYNEDTRCCLQGPLVGADELLTTACHPSLGGHLSSARTLSCSNSFLGEITRKSPLLNKLATRILSQDFIVQNSQCVADCTSRGRRARERMVKAGFSLSHPSACSGWHR</sequence>
<evidence type="ECO:0000259" key="2">
    <source>
        <dbReference type="Pfam" id="PF13225"/>
    </source>
</evidence>
<name>A0A812VWM7_SYMPI</name>
<dbReference type="Proteomes" id="UP000649617">
    <property type="component" value="Unassembled WGS sequence"/>
</dbReference>
<dbReference type="InterPro" id="IPR036719">
    <property type="entry name" value="Neuro-gated_channel_TM_sf"/>
</dbReference>
<keyword evidence="1" id="KW-1133">Transmembrane helix</keyword>
<keyword evidence="1" id="KW-0812">Transmembrane</keyword>
<gene>
    <name evidence="3" type="primary">D27</name>
    <name evidence="3" type="ORF">SPIL2461_LOCUS17855</name>
</gene>
<protein>
    <submittedName>
        <fullName evidence="3">D27 protein</fullName>
    </submittedName>
</protein>
<dbReference type="PANTHER" id="PTHR33591">
    <property type="entry name" value="BETA-CAROTENE ISOMERASE D27"/>
    <property type="match status" value="1"/>
</dbReference>
<evidence type="ECO:0000313" key="3">
    <source>
        <dbReference type="EMBL" id="CAE7659704.1"/>
    </source>
</evidence>
<dbReference type="InterPro" id="IPR038050">
    <property type="entry name" value="Neuro_actylchol_rec"/>
</dbReference>
<dbReference type="GO" id="GO:0006811">
    <property type="term" value="P:monoatomic ion transport"/>
    <property type="evidence" value="ECO:0007669"/>
    <property type="project" value="InterPro"/>
</dbReference>
<keyword evidence="4" id="KW-1185">Reference proteome</keyword>
<keyword evidence="1" id="KW-0472">Membrane</keyword>
<dbReference type="InterPro" id="IPR038938">
    <property type="entry name" value="D27-like"/>
</dbReference>
<feature type="domain" description="Beta-carotene isomerase D27-like C-terminal" evidence="2">
    <location>
        <begin position="203"/>
        <end position="289"/>
    </location>
</feature>
<proteinExistence type="predicted"/>
<dbReference type="SUPFAM" id="SSF90112">
    <property type="entry name" value="Neurotransmitter-gated ion-channel transmembrane pore"/>
    <property type="match status" value="1"/>
</dbReference>
<evidence type="ECO:0000256" key="1">
    <source>
        <dbReference type="SAM" id="Phobius"/>
    </source>
</evidence>
<dbReference type="AlphaFoldDB" id="A0A812VWM7"/>
<dbReference type="InterPro" id="IPR025114">
    <property type="entry name" value="D27-like_C"/>
</dbReference>
<accession>A0A812VWM7</accession>
<dbReference type="GO" id="GO:0005506">
    <property type="term" value="F:iron ion binding"/>
    <property type="evidence" value="ECO:0007669"/>
    <property type="project" value="InterPro"/>
</dbReference>